<evidence type="ECO:0000256" key="3">
    <source>
        <dbReference type="ARBA" id="ARBA00022603"/>
    </source>
</evidence>
<dbReference type="Gene3D" id="1.20.1260.30">
    <property type="match status" value="1"/>
</dbReference>
<dbReference type="InterPro" id="IPR003356">
    <property type="entry name" value="DNA_methylase_A-5"/>
</dbReference>
<dbReference type="Pfam" id="PF02384">
    <property type="entry name" value="N6_Mtase"/>
    <property type="match status" value="1"/>
</dbReference>
<dbReference type="Proteomes" id="UP000077763">
    <property type="component" value="Unassembled WGS sequence"/>
</dbReference>
<keyword evidence="6" id="KW-0680">Restriction system</keyword>
<gene>
    <name evidence="10" type="ORF">A1353_01635</name>
</gene>
<dbReference type="RefSeq" id="WP_064037910.1">
    <property type="nucleotide sequence ID" value="NZ_LUUH01000077.1"/>
</dbReference>
<dbReference type="PRINTS" id="PR00507">
    <property type="entry name" value="N12N6MTFRASE"/>
</dbReference>
<evidence type="ECO:0000256" key="1">
    <source>
        <dbReference type="ARBA" id="ARBA00006594"/>
    </source>
</evidence>
<evidence type="ECO:0000313" key="11">
    <source>
        <dbReference type="Proteomes" id="UP000077763"/>
    </source>
</evidence>
<comment type="caution">
    <text evidence="10">The sequence shown here is derived from an EMBL/GenBank/DDBJ whole genome shotgun (WGS) entry which is preliminary data.</text>
</comment>
<organism evidence="10 11">
    <name type="scientific">Methylomonas methanica</name>
    <dbReference type="NCBI Taxonomy" id="421"/>
    <lineage>
        <taxon>Bacteria</taxon>
        <taxon>Pseudomonadati</taxon>
        <taxon>Pseudomonadota</taxon>
        <taxon>Gammaproteobacteria</taxon>
        <taxon>Methylococcales</taxon>
        <taxon>Methylococcaceae</taxon>
        <taxon>Methylomonas</taxon>
    </lineage>
</organism>
<keyword evidence="3 10" id="KW-0489">Methyltransferase</keyword>
<evidence type="ECO:0000256" key="5">
    <source>
        <dbReference type="ARBA" id="ARBA00022691"/>
    </source>
</evidence>
<dbReference type="SUPFAM" id="SSF53335">
    <property type="entry name" value="S-adenosyl-L-methionine-dependent methyltransferases"/>
    <property type="match status" value="1"/>
</dbReference>
<keyword evidence="4 10" id="KW-0808">Transferase</keyword>
<evidence type="ECO:0000259" key="8">
    <source>
        <dbReference type="Pfam" id="PF02384"/>
    </source>
</evidence>
<feature type="domain" description="DNA methylase adenine-specific" evidence="8">
    <location>
        <begin position="165"/>
        <end position="484"/>
    </location>
</feature>
<evidence type="ECO:0000256" key="2">
    <source>
        <dbReference type="ARBA" id="ARBA00011900"/>
    </source>
</evidence>
<evidence type="ECO:0000256" key="7">
    <source>
        <dbReference type="ARBA" id="ARBA00047942"/>
    </source>
</evidence>
<proteinExistence type="inferred from homology"/>
<dbReference type="InterPro" id="IPR029063">
    <property type="entry name" value="SAM-dependent_MTases_sf"/>
</dbReference>
<dbReference type="GO" id="GO:0009007">
    <property type="term" value="F:site-specific DNA-methyltransferase (adenine-specific) activity"/>
    <property type="evidence" value="ECO:0007669"/>
    <property type="project" value="UniProtKB-EC"/>
</dbReference>
<dbReference type="InterPro" id="IPR022749">
    <property type="entry name" value="D12N6_MeTrfase_N"/>
</dbReference>
<name>A0A177M3Z7_METMH</name>
<dbReference type="EMBL" id="LUUH01000077">
    <property type="protein sequence ID" value="OAI00422.1"/>
    <property type="molecule type" value="Genomic_DNA"/>
</dbReference>
<comment type="catalytic activity">
    <reaction evidence="7">
        <text>a 2'-deoxyadenosine in DNA + S-adenosyl-L-methionine = an N(6)-methyl-2'-deoxyadenosine in DNA + S-adenosyl-L-homocysteine + H(+)</text>
        <dbReference type="Rhea" id="RHEA:15197"/>
        <dbReference type="Rhea" id="RHEA-COMP:12418"/>
        <dbReference type="Rhea" id="RHEA-COMP:12419"/>
        <dbReference type="ChEBI" id="CHEBI:15378"/>
        <dbReference type="ChEBI" id="CHEBI:57856"/>
        <dbReference type="ChEBI" id="CHEBI:59789"/>
        <dbReference type="ChEBI" id="CHEBI:90615"/>
        <dbReference type="ChEBI" id="CHEBI:90616"/>
        <dbReference type="EC" id="2.1.1.72"/>
    </reaction>
</comment>
<evidence type="ECO:0000256" key="4">
    <source>
        <dbReference type="ARBA" id="ARBA00022679"/>
    </source>
</evidence>
<dbReference type="GO" id="GO:0009307">
    <property type="term" value="P:DNA restriction-modification system"/>
    <property type="evidence" value="ECO:0007669"/>
    <property type="project" value="UniProtKB-KW"/>
</dbReference>
<dbReference type="PANTHER" id="PTHR42933:SF3">
    <property type="entry name" value="TYPE I RESTRICTION ENZYME MJAVIII METHYLASE SUBUNIT"/>
    <property type="match status" value="1"/>
</dbReference>
<comment type="similarity">
    <text evidence="1">Belongs to the N(4)/N(6)-methyltransferase family.</text>
</comment>
<dbReference type="InterPro" id="IPR038333">
    <property type="entry name" value="T1MK-like_N_sf"/>
</dbReference>
<dbReference type="REBASE" id="164823">
    <property type="entry name" value="M.Mme45371ORF1635P"/>
</dbReference>
<evidence type="ECO:0000256" key="6">
    <source>
        <dbReference type="ARBA" id="ARBA00022747"/>
    </source>
</evidence>
<dbReference type="Pfam" id="PF12161">
    <property type="entry name" value="HsdM_N"/>
    <property type="match status" value="1"/>
</dbReference>
<keyword evidence="5" id="KW-0949">S-adenosyl-L-methionine</keyword>
<reference evidence="11" key="1">
    <citation type="submission" date="2016-03" db="EMBL/GenBank/DDBJ databases">
        <authorList>
            <person name="Heylen K."/>
            <person name="De Vos P."/>
            <person name="Vekeman B."/>
        </authorList>
    </citation>
    <scope>NUCLEOTIDE SEQUENCE [LARGE SCALE GENOMIC DNA]</scope>
    <source>
        <strain evidence="11">R-45371</strain>
    </source>
</reference>
<evidence type="ECO:0000313" key="10">
    <source>
        <dbReference type="EMBL" id="OAI00422.1"/>
    </source>
</evidence>
<dbReference type="GO" id="GO:0032259">
    <property type="term" value="P:methylation"/>
    <property type="evidence" value="ECO:0007669"/>
    <property type="project" value="UniProtKB-KW"/>
</dbReference>
<evidence type="ECO:0000259" key="9">
    <source>
        <dbReference type="Pfam" id="PF12161"/>
    </source>
</evidence>
<dbReference type="AlphaFoldDB" id="A0A177M3Z7"/>
<sequence length="739" mass="83401">MDNNQHQNLVGFIWNIANKLRGPYRPPQYRRVMLPLIVLRRFDLVLAENKQQVLDEKKRLEEKGITGPALDKALSRIAANDRKQELFNTSGFTFEKLLGDAPNISGNLIAYIQGFSPRARDIFDKFEFETEIAKLDEANRLFLIIKEFCSAEINLSPNAISNLQMGYLFEELVRKFNEQANEEAGDHFTPREVIRLMVQLLFTGEAGIYEKGIYRSVYDPTAGTGGMLSESEKFICGDGFTTGLNPDAHIELFGQEYNPESYAICCADLLIKDEPINNLIYGDTLGIKDAKNKTNGFVPHDGHQDKKFHYMLANPPFGVEWKPEEDFVRQEYNDQGFSGRFGAGLPRINDGSLLFLQHMISKMHNPPKNGGDGSKIAIVFNGSPLFTGDAGSGESNIRRWIIENDLLDAVVALPDQMFYNTGIYTYVWIVTNKKPAHRQGKVQLIDGTRHFKKMDKSLGNKRNELSDDHIKALVRLYAEHEQDAECDVIVDGKPLRRVCSKLFNNQDFGFLKITVERPLRLNFQVSPERIARLDEQSAFVNLASSKKRKDDAAYRAEVAAGQEMQAVIKAALHEVESETLYFNRAEFESLLADTLQDAGVKLGAPLKKAILAALSERDSMADICLDAKGNPEPDPELRDTEIVVLPDNISLPLPLKYDNETGLDQLLTLVKDHCEDYLKAEVLPHVADAWIAHDKTKVGYEIPLTRHFYVYQPPRPLEEIAGEISQLKKEIMAMLSEVV</sequence>
<dbReference type="GO" id="GO:0003677">
    <property type="term" value="F:DNA binding"/>
    <property type="evidence" value="ECO:0007669"/>
    <property type="project" value="InterPro"/>
</dbReference>
<dbReference type="GO" id="GO:0008170">
    <property type="term" value="F:N-methyltransferase activity"/>
    <property type="evidence" value="ECO:0007669"/>
    <property type="project" value="InterPro"/>
</dbReference>
<accession>A0A177M3Z7</accession>
<dbReference type="Gene3D" id="3.40.50.150">
    <property type="entry name" value="Vaccinia Virus protein VP39"/>
    <property type="match status" value="1"/>
</dbReference>
<dbReference type="EC" id="2.1.1.72" evidence="2"/>
<dbReference type="PANTHER" id="PTHR42933">
    <property type="entry name" value="SLR6095 PROTEIN"/>
    <property type="match status" value="1"/>
</dbReference>
<feature type="domain" description="N6 adenine-specific DNA methyltransferase N-terminal" evidence="9">
    <location>
        <begin position="11"/>
        <end position="148"/>
    </location>
</feature>
<protein>
    <recommendedName>
        <fullName evidence="2">site-specific DNA-methyltransferase (adenine-specific)</fullName>
        <ecNumber evidence="2">2.1.1.72</ecNumber>
    </recommendedName>
</protein>
<dbReference type="InterPro" id="IPR051537">
    <property type="entry name" value="DNA_Adenine_Mtase"/>
</dbReference>